<evidence type="ECO:0000313" key="1">
    <source>
        <dbReference type="EMBL" id="AES65300.1"/>
    </source>
</evidence>
<dbReference type="PaxDb" id="3880-AES65300"/>
<proteinExistence type="predicted"/>
<dbReference type="HOGENOM" id="CLU_2658167_0_0_1"/>
<dbReference type="EMBL" id="CM001218">
    <property type="protein sequence ID" value="AES65300.1"/>
    <property type="molecule type" value="Genomic_DNA"/>
</dbReference>
<evidence type="ECO:0000313" key="3">
    <source>
        <dbReference type="Proteomes" id="UP000002051"/>
    </source>
</evidence>
<keyword evidence="3" id="KW-1185">Reference proteome</keyword>
<dbReference type="EnsemblPlants" id="AES65300">
    <property type="protein sequence ID" value="AES65300"/>
    <property type="gene ID" value="MTR_2g037810"/>
</dbReference>
<accession>G7INK8</accession>
<organism evidence="1 3">
    <name type="scientific">Medicago truncatula</name>
    <name type="common">Barrel medic</name>
    <name type="synonym">Medicago tribuloides</name>
    <dbReference type="NCBI Taxonomy" id="3880"/>
    <lineage>
        <taxon>Eukaryota</taxon>
        <taxon>Viridiplantae</taxon>
        <taxon>Streptophyta</taxon>
        <taxon>Embryophyta</taxon>
        <taxon>Tracheophyta</taxon>
        <taxon>Spermatophyta</taxon>
        <taxon>Magnoliopsida</taxon>
        <taxon>eudicotyledons</taxon>
        <taxon>Gunneridae</taxon>
        <taxon>Pentapetalae</taxon>
        <taxon>rosids</taxon>
        <taxon>fabids</taxon>
        <taxon>Fabales</taxon>
        <taxon>Fabaceae</taxon>
        <taxon>Papilionoideae</taxon>
        <taxon>50 kb inversion clade</taxon>
        <taxon>NPAAA clade</taxon>
        <taxon>Hologalegina</taxon>
        <taxon>IRL clade</taxon>
        <taxon>Trifolieae</taxon>
        <taxon>Medicago</taxon>
    </lineage>
</organism>
<protein>
    <submittedName>
        <fullName evidence="1 2">Uncharacterized protein</fullName>
    </submittedName>
</protein>
<gene>
    <name evidence="1" type="ordered locus">MTR_2g037810</name>
</gene>
<sequence>MSIHIQSVDMDVCNVVVNGRFESQVEVDGIVQNKPKNILISSLGVNKYHSVSYCMTAKAMWDALETLHESTKDVKQ</sequence>
<reference evidence="1 3" key="1">
    <citation type="journal article" date="2011" name="Nature">
        <title>The Medicago genome provides insight into the evolution of rhizobial symbioses.</title>
        <authorList>
            <person name="Young N.D."/>
            <person name="Debelle F."/>
            <person name="Oldroyd G.E."/>
            <person name="Geurts R."/>
            <person name="Cannon S.B."/>
            <person name="Udvardi M.K."/>
            <person name="Benedito V.A."/>
            <person name="Mayer K.F."/>
            <person name="Gouzy J."/>
            <person name="Schoof H."/>
            <person name="Van de Peer Y."/>
            <person name="Proost S."/>
            <person name="Cook D.R."/>
            <person name="Meyers B.C."/>
            <person name="Spannagl M."/>
            <person name="Cheung F."/>
            <person name="De Mita S."/>
            <person name="Krishnakumar V."/>
            <person name="Gundlach H."/>
            <person name="Zhou S."/>
            <person name="Mudge J."/>
            <person name="Bharti A.K."/>
            <person name="Murray J.D."/>
            <person name="Naoumkina M.A."/>
            <person name="Rosen B."/>
            <person name="Silverstein K.A."/>
            <person name="Tang H."/>
            <person name="Rombauts S."/>
            <person name="Zhao P.X."/>
            <person name="Zhou P."/>
            <person name="Barbe V."/>
            <person name="Bardou P."/>
            <person name="Bechner M."/>
            <person name="Bellec A."/>
            <person name="Berger A."/>
            <person name="Berges H."/>
            <person name="Bidwell S."/>
            <person name="Bisseling T."/>
            <person name="Choisne N."/>
            <person name="Couloux A."/>
            <person name="Denny R."/>
            <person name="Deshpande S."/>
            <person name="Dai X."/>
            <person name="Doyle J.J."/>
            <person name="Dudez A.M."/>
            <person name="Farmer A.D."/>
            <person name="Fouteau S."/>
            <person name="Franken C."/>
            <person name="Gibelin C."/>
            <person name="Gish J."/>
            <person name="Goldstein S."/>
            <person name="Gonzalez A.J."/>
            <person name="Green P.J."/>
            <person name="Hallab A."/>
            <person name="Hartog M."/>
            <person name="Hua A."/>
            <person name="Humphray S.J."/>
            <person name="Jeong D.H."/>
            <person name="Jing Y."/>
            <person name="Jocker A."/>
            <person name="Kenton S.M."/>
            <person name="Kim D.J."/>
            <person name="Klee K."/>
            <person name="Lai H."/>
            <person name="Lang C."/>
            <person name="Lin S."/>
            <person name="Macmil S.L."/>
            <person name="Magdelenat G."/>
            <person name="Matthews L."/>
            <person name="McCorrison J."/>
            <person name="Monaghan E.L."/>
            <person name="Mun J.H."/>
            <person name="Najar F.Z."/>
            <person name="Nicholson C."/>
            <person name="Noirot C."/>
            <person name="O'Bleness M."/>
            <person name="Paule C.R."/>
            <person name="Poulain J."/>
            <person name="Prion F."/>
            <person name="Qin B."/>
            <person name="Qu C."/>
            <person name="Retzel E.F."/>
            <person name="Riddle C."/>
            <person name="Sallet E."/>
            <person name="Samain S."/>
            <person name="Samson N."/>
            <person name="Sanders I."/>
            <person name="Saurat O."/>
            <person name="Scarpelli C."/>
            <person name="Schiex T."/>
            <person name="Segurens B."/>
            <person name="Severin A.J."/>
            <person name="Sherrier D.J."/>
            <person name="Shi R."/>
            <person name="Sims S."/>
            <person name="Singer S.R."/>
            <person name="Sinharoy S."/>
            <person name="Sterck L."/>
            <person name="Viollet A."/>
            <person name="Wang B.B."/>
            <person name="Wang K."/>
            <person name="Wang M."/>
            <person name="Wang X."/>
            <person name="Warfsmann J."/>
            <person name="Weissenbach J."/>
            <person name="White D.D."/>
            <person name="White J.D."/>
            <person name="Wiley G.B."/>
            <person name="Wincker P."/>
            <person name="Xing Y."/>
            <person name="Yang L."/>
            <person name="Yao Z."/>
            <person name="Ying F."/>
            <person name="Zhai J."/>
            <person name="Zhou L."/>
            <person name="Zuber A."/>
            <person name="Denarie J."/>
            <person name="Dixon R.A."/>
            <person name="May G.D."/>
            <person name="Schwartz D.C."/>
            <person name="Rogers J."/>
            <person name="Quetier F."/>
            <person name="Town C.D."/>
            <person name="Roe B.A."/>
        </authorList>
    </citation>
    <scope>NUCLEOTIDE SEQUENCE [LARGE SCALE GENOMIC DNA]</scope>
    <source>
        <strain evidence="1">A17</strain>
        <strain evidence="2 3">cv. Jemalong A17</strain>
    </source>
</reference>
<dbReference type="Proteomes" id="UP000002051">
    <property type="component" value="Chromosome 2"/>
</dbReference>
<evidence type="ECO:0000313" key="2">
    <source>
        <dbReference type="EnsemblPlants" id="AES65300"/>
    </source>
</evidence>
<dbReference type="AlphaFoldDB" id="G7INK8"/>
<reference evidence="2" key="3">
    <citation type="submission" date="2015-04" db="UniProtKB">
        <authorList>
            <consortium name="EnsemblPlants"/>
        </authorList>
    </citation>
    <scope>IDENTIFICATION</scope>
    <source>
        <strain evidence="2">cv. Jemalong A17</strain>
    </source>
</reference>
<reference evidence="1 3" key="2">
    <citation type="journal article" date="2014" name="BMC Genomics">
        <title>An improved genome release (version Mt4.0) for the model legume Medicago truncatula.</title>
        <authorList>
            <person name="Tang H."/>
            <person name="Krishnakumar V."/>
            <person name="Bidwell S."/>
            <person name="Rosen B."/>
            <person name="Chan A."/>
            <person name="Zhou S."/>
            <person name="Gentzbittel L."/>
            <person name="Childs K.L."/>
            <person name="Yandell M."/>
            <person name="Gundlach H."/>
            <person name="Mayer K.F."/>
            <person name="Schwartz D.C."/>
            <person name="Town C.D."/>
        </authorList>
    </citation>
    <scope>GENOME REANNOTATION</scope>
    <source>
        <strain evidence="2 3">cv. Jemalong A17</strain>
    </source>
</reference>
<name>G7INK8_MEDTR</name>